<accession>A0A2N3KXV4</accession>
<name>A0A2N3KXV4_9PROT</name>
<dbReference type="Proteomes" id="UP000233597">
    <property type="component" value="Unassembled WGS sequence"/>
</dbReference>
<protein>
    <submittedName>
        <fullName evidence="1">Uncharacterized protein</fullName>
    </submittedName>
</protein>
<reference evidence="1 2" key="1">
    <citation type="submission" date="2017-09" db="EMBL/GenBank/DDBJ databases">
        <title>Biodiversity and function of Thalassospira species in the particle-attached aromatic-hydrocarbon-degrading consortia from the surface seawater of the South China Sea.</title>
        <authorList>
            <person name="Dong C."/>
            <person name="Liu R."/>
            <person name="Shao Z."/>
        </authorList>
    </citation>
    <scope>NUCLEOTIDE SEQUENCE [LARGE SCALE GENOMIC DNA]</scope>
    <source>
        <strain evidence="1 2">CSC1P2</strain>
    </source>
</reference>
<gene>
    <name evidence="1" type="ORF">COO20_04270</name>
</gene>
<sequence length="59" mass="6740">MHVIRERTMRKQIKSEPVVAESALNELKKILDDLRRDPSLYSVAVYLAAAISDLESRRG</sequence>
<dbReference type="EMBL" id="NWTK01000002">
    <property type="protein sequence ID" value="PKR55392.1"/>
    <property type="molecule type" value="Genomic_DNA"/>
</dbReference>
<organism evidence="1 2">
    <name type="scientific">Thalassospira marina</name>
    <dbReference type="NCBI Taxonomy" id="2048283"/>
    <lineage>
        <taxon>Bacteria</taxon>
        <taxon>Pseudomonadati</taxon>
        <taxon>Pseudomonadota</taxon>
        <taxon>Alphaproteobacteria</taxon>
        <taxon>Rhodospirillales</taxon>
        <taxon>Thalassospiraceae</taxon>
        <taxon>Thalassospira</taxon>
    </lineage>
</organism>
<proteinExistence type="predicted"/>
<evidence type="ECO:0000313" key="1">
    <source>
        <dbReference type="EMBL" id="PKR55392.1"/>
    </source>
</evidence>
<dbReference type="AlphaFoldDB" id="A0A2N3KXV4"/>
<evidence type="ECO:0000313" key="2">
    <source>
        <dbReference type="Proteomes" id="UP000233597"/>
    </source>
</evidence>
<comment type="caution">
    <text evidence="1">The sequence shown here is derived from an EMBL/GenBank/DDBJ whole genome shotgun (WGS) entry which is preliminary data.</text>
</comment>